<dbReference type="PRINTS" id="PR00050">
    <property type="entry name" value="COLDSHOCK"/>
</dbReference>
<dbReference type="GO" id="GO:0003676">
    <property type="term" value="F:nucleic acid binding"/>
    <property type="evidence" value="ECO:0007669"/>
    <property type="project" value="InterPro"/>
</dbReference>
<accession>A0A382IBN2</accession>
<dbReference type="PROSITE" id="PS00352">
    <property type="entry name" value="CSD_1"/>
    <property type="match status" value="1"/>
</dbReference>
<dbReference type="Gene3D" id="2.40.50.140">
    <property type="entry name" value="Nucleic acid-binding proteins"/>
    <property type="match status" value="1"/>
</dbReference>
<dbReference type="EMBL" id="UINC01066197">
    <property type="protein sequence ID" value="SVB96647.1"/>
    <property type="molecule type" value="Genomic_DNA"/>
</dbReference>
<dbReference type="InterPro" id="IPR012340">
    <property type="entry name" value="NA-bd_OB-fold"/>
</dbReference>
<evidence type="ECO:0000259" key="2">
    <source>
        <dbReference type="PROSITE" id="PS51857"/>
    </source>
</evidence>
<feature type="compositionally biased region" description="Acidic residues" evidence="1">
    <location>
        <begin position="77"/>
        <end position="156"/>
    </location>
</feature>
<name>A0A382IBN2_9ZZZZ</name>
<dbReference type="InterPro" id="IPR002059">
    <property type="entry name" value="CSP_DNA-bd"/>
</dbReference>
<dbReference type="CDD" id="cd04458">
    <property type="entry name" value="CSP_CDS"/>
    <property type="match status" value="1"/>
</dbReference>
<dbReference type="PANTHER" id="PTHR11544">
    <property type="entry name" value="COLD SHOCK DOMAIN CONTAINING PROTEINS"/>
    <property type="match status" value="1"/>
</dbReference>
<sequence length="156" mass="17045">MPTGIVKWFNGRKGFGFIEPEDGGNDVFVHITAVKDAGIDRLQDGDRVTYELIENRGRMAAGSIVVTGSGEQAPSEEASEEESSEEEVSEEESSEEEASVEESSEEESSEEEASEEESSEEESSEEEASEEESSEEESSEEEPADEASEEDNDSKE</sequence>
<dbReference type="AlphaFoldDB" id="A0A382IBN2"/>
<reference evidence="3" key="1">
    <citation type="submission" date="2018-05" db="EMBL/GenBank/DDBJ databases">
        <authorList>
            <person name="Lanie J.A."/>
            <person name="Ng W.-L."/>
            <person name="Kazmierczak K.M."/>
            <person name="Andrzejewski T.M."/>
            <person name="Davidsen T.M."/>
            <person name="Wayne K.J."/>
            <person name="Tettelin H."/>
            <person name="Glass J.I."/>
            <person name="Rusch D."/>
            <person name="Podicherti R."/>
            <person name="Tsui H.-C.T."/>
            <person name="Winkler M.E."/>
        </authorList>
    </citation>
    <scope>NUCLEOTIDE SEQUENCE</scope>
</reference>
<feature type="domain" description="CSD" evidence="2">
    <location>
        <begin position="1"/>
        <end position="66"/>
    </location>
</feature>
<dbReference type="SUPFAM" id="SSF50249">
    <property type="entry name" value="Nucleic acid-binding proteins"/>
    <property type="match status" value="1"/>
</dbReference>
<dbReference type="InterPro" id="IPR019844">
    <property type="entry name" value="CSD_CS"/>
</dbReference>
<organism evidence="3">
    <name type="scientific">marine metagenome</name>
    <dbReference type="NCBI Taxonomy" id="408172"/>
    <lineage>
        <taxon>unclassified sequences</taxon>
        <taxon>metagenomes</taxon>
        <taxon>ecological metagenomes</taxon>
    </lineage>
</organism>
<protein>
    <recommendedName>
        <fullName evidence="2">CSD domain-containing protein</fullName>
    </recommendedName>
</protein>
<evidence type="ECO:0000256" key="1">
    <source>
        <dbReference type="SAM" id="MobiDB-lite"/>
    </source>
</evidence>
<dbReference type="InterPro" id="IPR050181">
    <property type="entry name" value="Cold_shock_domain"/>
</dbReference>
<dbReference type="InterPro" id="IPR011129">
    <property type="entry name" value="CSD"/>
</dbReference>
<dbReference type="SMART" id="SM00357">
    <property type="entry name" value="CSP"/>
    <property type="match status" value="1"/>
</dbReference>
<evidence type="ECO:0000313" key="3">
    <source>
        <dbReference type="EMBL" id="SVB96647.1"/>
    </source>
</evidence>
<gene>
    <name evidence="3" type="ORF">METZ01_LOCUS249501</name>
</gene>
<proteinExistence type="predicted"/>
<dbReference type="PROSITE" id="PS51857">
    <property type="entry name" value="CSD_2"/>
    <property type="match status" value="1"/>
</dbReference>
<dbReference type="Pfam" id="PF00313">
    <property type="entry name" value="CSD"/>
    <property type="match status" value="1"/>
</dbReference>
<feature type="region of interest" description="Disordered" evidence="1">
    <location>
        <begin position="55"/>
        <end position="156"/>
    </location>
</feature>